<keyword evidence="2 8" id="KW-0813">Transport</keyword>
<accession>A0A7Y0AEX5</accession>
<evidence type="ECO:0000313" key="14">
    <source>
        <dbReference type="EMBL" id="NML66085.1"/>
    </source>
</evidence>
<evidence type="ECO:0000256" key="6">
    <source>
        <dbReference type="ARBA" id="ARBA00023136"/>
    </source>
</evidence>
<organism evidence="14 15">
    <name type="scientific">Hymenobacter polaris</name>
    <dbReference type="NCBI Taxonomy" id="2682546"/>
    <lineage>
        <taxon>Bacteria</taxon>
        <taxon>Pseudomonadati</taxon>
        <taxon>Bacteroidota</taxon>
        <taxon>Cytophagia</taxon>
        <taxon>Cytophagales</taxon>
        <taxon>Hymenobacteraceae</taxon>
        <taxon>Hymenobacter</taxon>
    </lineage>
</organism>
<dbReference type="Pfam" id="PF07715">
    <property type="entry name" value="Plug"/>
    <property type="match status" value="1"/>
</dbReference>
<keyword evidence="15" id="KW-1185">Reference proteome</keyword>
<dbReference type="InterPro" id="IPR000531">
    <property type="entry name" value="Beta-barrel_TonB"/>
</dbReference>
<dbReference type="Gene3D" id="2.40.170.20">
    <property type="entry name" value="TonB-dependent receptor, beta-barrel domain"/>
    <property type="match status" value="1"/>
</dbReference>
<evidence type="ECO:0000256" key="3">
    <source>
        <dbReference type="ARBA" id="ARBA00022452"/>
    </source>
</evidence>
<evidence type="ECO:0000259" key="12">
    <source>
        <dbReference type="Pfam" id="PF00593"/>
    </source>
</evidence>
<evidence type="ECO:0000256" key="11">
    <source>
        <dbReference type="SAM" id="SignalP"/>
    </source>
</evidence>
<evidence type="ECO:0000256" key="10">
    <source>
        <dbReference type="SAM" id="MobiDB-lite"/>
    </source>
</evidence>
<protein>
    <submittedName>
        <fullName evidence="14">TonB-dependent receptor</fullName>
    </submittedName>
</protein>
<dbReference type="InterPro" id="IPR039426">
    <property type="entry name" value="TonB-dep_rcpt-like"/>
</dbReference>
<dbReference type="EMBL" id="JABBGH010000002">
    <property type="protein sequence ID" value="NML66085.1"/>
    <property type="molecule type" value="Genomic_DNA"/>
</dbReference>
<evidence type="ECO:0000259" key="13">
    <source>
        <dbReference type="Pfam" id="PF07715"/>
    </source>
</evidence>
<feature type="chain" id="PRO_5031366884" evidence="11">
    <location>
        <begin position="23"/>
        <end position="930"/>
    </location>
</feature>
<reference evidence="14 15" key="1">
    <citation type="submission" date="2020-04" db="EMBL/GenBank/DDBJ databases">
        <title>Hymenobacter polaris sp. nov., isolated from Arctic soil.</title>
        <authorList>
            <person name="Dahal R.H."/>
        </authorList>
    </citation>
    <scope>NUCLEOTIDE SEQUENCE [LARGE SCALE GENOMIC DNA]</scope>
    <source>
        <strain evidence="14 15">RP-2-7</strain>
    </source>
</reference>
<dbReference type="RefSeq" id="WP_169531750.1">
    <property type="nucleotide sequence ID" value="NZ_JABBGH010000002.1"/>
</dbReference>
<dbReference type="Pfam" id="PF13715">
    <property type="entry name" value="CarbopepD_reg_2"/>
    <property type="match status" value="1"/>
</dbReference>
<comment type="similarity">
    <text evidence="8 9">Belongs to the TonB-dependent receptor family.</text>
</comment>
<keyword evidence="5 9" id="KW-0798">TonB box</keyword>
<evidence type="ECO:0000256" key="9">
    <source>
        <dbReference type="RuleBase" id="RU003357"/>
    </source>
</evidence>
<evidence type="ECO:0000256" key="7">
    <source>
        <dbReference type="ARBA" id="ARBA00023237"/>
    </source>
</evidence>
<dbReference type="SUPFAM" id="SSF49464">
    <property type="entry name" value="Carboxypeptidase regulatory domain-like"/>
    <property type="match status" value="1"/>
</dbReference>
<dbReference type="Gene3D" id="2.170.130.10">
    <property type="entry name" value="TonB-dependent receptor, plug domain"/>
    <property type="match status" value="1"/>
</dbReference>
<dbReference type="PROSITE" id="PS52016">
    <property type="entry name" value="TONB_DEPENDENT_REC_3"/>
    <property type="match status" value="1"/>
</dbReference>
<proteinExistence type="inferred from homology"/>
<gene>
    <name evidence="14" type="ORF">HHL22_12800</name>
</gene>
<dbReference type="AlphaFoldDB" id="A0A7Y0AEX5"/>
<evidence type="ECO:0000256" key="2">
    <source>
        <dbReference type="ARBA" id="ARBA00022448"/>
    </source>
</evidence>
<name>A0A7Y0AEX5_9BACT</name>
<comment type="subcellular location">
    <subcellularLocation>
        <location evidence="1 8">Cell outer membrane</location>
        <topology evidence="1 8">Multi-pass membrane protein</topology>
    </subcellularLocation>
</comment>
<keyword evidence="6 8" id="KW-0472">Membrane</keyword>
<evidence type="ECO:0000256" key="5">
    <source>
        <dbReference type="ARBA" id="ARBA00023077"/>
    </source>
</evidence>
<feature type="region of interest" description="Disordered" evidence="10">
    <location>
        <begin position="116"/>
        <end position="140"/>
    </location>
</feature>
<dbReference type="SUPFAM" id="SSF56935">
    <property type="entry name" value="Porins"/>
    <property type="match status" value="1"/>
</dbReference>
<feature type="signal peptide" evidence="11">
    <location>
        <begin position="1"/>
        <end position="22"/>
    </location>
</feature>
<keyword evidence="7 8" id="KW-0998">Cell outer membrane</keyword>
<evidence type="ECO:0000256" key="8">
    <source>
        <dbReference type="PROSITE-ProRule" id="PRU01360"/>
    </source>
</evidence>
<keyword evidence="4 8" id="KW-0812">Transmembrane</keyword>
<comment type="caution">
    <text evidence="14">The sequence shown here is derived from an EMBL/GenBank/DDBJ whole genome shotgun (WGS) entry which is preliminary data.</text>
</comment>
<dbReference type="GO" id="GO:0009279">
    <property type="term" value="C:cell outer membrane"/>
    <property type="evidence" value="ECO:0007669"/>
    <property type="project" value="UniProtKB-SubCell"/>
</dbReference>
<evidence type="ECO:0000256" key="1">
    <source>
        <dbReference type="ARBA" id="ARBA00004571"/>
    </source>
</evidence>
<dbReference type="InterPro" id="IPR012910">
    <property type="entry name" value="Plug_dom"/>
</dbReference>
<dbReference type="InterPro" id="IPR008969">
    <property type="entry name" value="CarboxyPept-like_regulatory"/>
</dbReference>
<dbReference type="Gene3D" id="2.60.40.1120">
    <property type="entry name" value="Carboxypeptidase-like, regulatory domain"/>
    <property type="match status" value="1"/>
</dbReference>
<keyword evidence="11" id="KW-0732">Signal</keyword>
<sequence>MSKLYPWLFGGALLLAGPGAWAQQPAATTISGDFRGLRFEQFVQRLEAQTPYRFYFDPAATDTVTVRVQADALPLVALLTRVQQTTRLQFAIDEATRRVFVTKDYPLQTQLPDSYFQPGAAPALGPAGPPSPPSAATSAAATAAGSSEFKLYEVGPRQATTPGSKATLSGVVRLADSGRPAIGVAVYVENPSVGASTDREGRYALTLPPGRYNVNIRGMGVRAARRQVWLHGSGQLDLEVAPDVAVLNEVVVEGQKERNVRGLQMGVQTLDIKTIKQVPTVFGEADILRVVMALPGVKTVGEGSTGMSVRGGGTDQNLVLFNDAVIYNPAHLFGFFSAFNPDVIKSVDLYKSAIPVRYGGRLSSVLDIQGREGGRKKFGGSGGIGPLTSRLALEGPLGSRGDGTAKGSYLVSGRASYSDWLLHLVPNSALKNSAASFYDLNAYVTYDFDAHNSLYASGYYSRDRFRLASDTVYNYHNTAASLKWRHDFTDKLQAYFIGAYSSYDFGLSTTRNAAAASTFDYSIKQVSGQANFNYLASAKHTLDFGASSILYNTQPGNLQPLGEQSLLLPVTIQHERAVESAVYASERFDISPKFSVQAGLRYSFFQALGPRTVTNYQEGISRSESTATGTSTYGAGQVLAHYSGPEWRFSTRLELTAHSSVKASLTRMRQYIHQLTNTTVVSPTDSWKLSDNYIRPQVGDQVSLGYYHNFKRNTVEFSLEGYYKRTHDFLDYKSGAILLLNPHLETDLVNAEGRAYGVEALLRKTEGKINGWLSYTYARSLVQVNTATDQVNGGAWYPSNYDKPHDVTLVGNYRFSRRFNASLNFNYSTGRPITLPLAKYYVDQALRVYFSDRNAYRVPDYYRVDLAVNFEGNHKIEKLAHSSWTVAVYNLLGRRNPYSVYFQTVNGQIKGYKLSIFGEPIPTVTYNFRF</sequence>
<dbReference type="InterPro" id="IPR037066">
    <property type="entry name" value="Plug_dom_sf"/>
</dbReference>
<feature type="domain" description="TonB-dependent receptor-like beta-barrel" evidence="12">
    <location>
        <begin position="440"/>
        <end position="891"/>
    </location>
</feature>
<keyword evidence="14" id="KW-0675">Receptor</keyword>
<feature type="domain" description="TonB-dependent receptor plug" evidence="13">
    <location>
        <begin position="283"/>
        <end position="361"/>
    </location>
</feature>
<dbReference type="Pfam" id="PF00593">
    <property type="entry name" value="TonB_dep_Rec_b-barrel"/>
    <property type="match status" value="1"/>
</dbReference>
<evidence type="ECO:0000256" key="4">
    <source>
        <dbReference type="ARBA" id="ARBA00022692"/>
    </source>
</evidence>
<dbReference type="InterPro" id="IPR036942">
    <property type="entry name" value="Beta-barrel_TonB_sf"/>
</dbReference>
<evidence type="ECO:0000313" key="15">
    <source>
        <dbReference type="Proteomes" id="UP000559626"/>
    </source>
</evidence>
<dbReference type="Proteomes" id="UP000559626">
    <property type="component" value="Unassembled WGS sequence"/>
</dbReference>
<keyword evidence="3 8" id="KW-1134">Transmembrane beta strand</keyword>